<dbReference type="AlphaFoldDB" id="A0AAN8TFN3"/>
<dbReference type="EMBL" id="JBANQN010000007">
    <property type="protein sequence ID" value="KAK6784087.1"/>
    <property type="molecule type" value="Genomic_DNA"/>
</dbReference>
<dbReference type="InterPro" id="IPR032675">
    <property type="entry name" value="LRR_dom_sf"/>
</dbReference>
<evidence type="ECO:0000256" key="2">
    <source>
        <dbReference type="ARBA" id="ARBA00022614"/>
    </source>
</evidence>
<keyword evidence="4" id="KW-0677">Repeat</keyword>
<proteinExistence type="predicted"/>
<comment type="subcellular location">
    <subcellularLocation>
        <location evidence="1">Membrane</location>
    </subcellularLocation>
</comment>
<evidence type="ECO:0000313" key="7">
    <source>
        <dbReference type="EMBL" id="KAK6784087.1"/>
    </source>
</evidence>
<keyword evidence="3" id="KW-0812">Transmembrane</keyword>
<protein>
    <recommendedName>
        <fullName evidence="9">Non-specific serine/threonine protein kinase</fullName>
    </recommendedName>
</protein>
<evidence type="ECO:0000256" key="5">
    <source>
        <dbReference type="ARBA" id="ARBA00022989"/>
    </source>
</evidence>
<organism evidence="7 8">
    <name type="scientific">Solanum bulbocastanum</name>
    <name type="common">Wild potato</name>
    <dbReference type="NCBI Taxonomy" id="147425"/>
    <lineage>
        <taxon>Eukaryota</taxon>
        <taxon>Viridiplantae</taxon>
        <taxon>Streptophyta</taxon>
        <taxon>Embryophyta</taxon>
        <taxon>Tracheophyta</taxon>
        <taxon>Spermatophyta</taxon>
        <taxon>Magnoliopsida</taxon>
        <taxon>eudicotyledons</taxon>
        <taxon>Gunneridae</taxon>
        <taxon>Pentapetalae</taxon>
        <taxon>asterids</taxon>
        <taxon>lamiids</taxon>
        <taxon>Solanales</taxon>
        <taxon>Solanaceae</taxon>
        <taxon>Solanoideae</taxon>
        <taxon>Solaneae</taxon>
        <taxon>Solanum</taxon>
    </lineage>
</organism>
<evidence type="ECO:0000256" key="3">
    <source>
        <dbReference type="ARBA" id="ARBA00022692"/>
    </source>
</evidence>
<evidence type="ECO:0000313" key="8">
    <source>
        <dbReference type="Proteomes" id="UP001371456"/>
    </source>
</evidence>
<evidence type="ECO:0000256" key="4">
    <source>
        <dbReference type="ARBA" id="ARBA00022737"/>
    </source>
</evidence>
<name>A0AAN8TFN3_SOLBU</name>
<keyword evidence="5" id="KW-1133">Transmembrane helix</keyword>
<evidence type="ECO:0000256" key="1">
    <source>
        <dbReference type="ARBA" id="ARBA00004370"/>
    </source>
</evidence>
<keyword evidence="6" id="KW-0472">Membrane</keyword>
<evidence type="ECO:0000256" key="6">
    <source>
        <dbReference type="ARBA" id="ARBA00023136"/>
    </source>
</evidence>
<evidence type="ECO:0008006" key="9">
    <source>
        <dbReference type="Google" id="ProtNLM"/>
    </source>
</evidence>
<dbReference type="SUPFAM" id="SSF52047">
    <property type="entry name" value="RNI-like"/>
    <property type="match status" value="1"/>
</dbReference>
<accession>A0AAN8TFN3</accession>
<gene>
    <name evidence="7" type="ORF">RDI58_017541</name>
</gene>
<dbReference type="Pfam" id="PF00560">
    <property type="entry name" value="LRR_1"/>
    <property type="match status" value="1"/>
</dbReference>
<keyword evidence="2" id="KW-0433">Leucine-rich repeat</keyword>
<keyword evidence="8" id="KW-1185">Reference proteome</keyword>
<dbReference type="Gene3D" id="3.80.10.10">
    <property type="entry name" value="Ribonuclease Inhibitor"/>
    <property type="match status" value="2"/>
</dbReference>
<dbReference type="InterPro" id="IPR001611">
    <property type="entry name" value="Leu-rich_rpt"/>
</dbReference>
<dbReference type="PANTHER" id="PTHR27008">
    <property type="entry name" value="OS04G0122200 PROTEIN"/>
    <property type="match status" value="1"/>
</dbReference>
<dbReference type="Proteomes" id="UP001371456">
    <property type="component" value="Unassembled WGS sequence"/>
</dbReference>
<sequence>MEIGNLLQLQYINLTWNSLTGTIYANMSYCKKLRSLSLEYNSMVGKLLPDQFSLLSKLNYLGLGRNNLTGDIGLTLPNFKVFVGVVNDFTGPIPVSLSNASKLGILELSQNKLTENVPTSLGQLQGLYKMNFEINSLGRNTSRDLRFLDFLVNCTSLQVLSFEDNIFGR</sequence>
<dbReference type="PANTHER" id="PTHR27008:SF552">
    <property type="entry name" value="PROTEIN KINASE DOMAIN-CONTAINING PROTEIN"/>
    <property type="match status" value="1"/>
</dbReference>
<dbReference type="GO" id="GO:0016020">
    <property type="term" value="C:membrane"/>
    <property type="evidence" value="ECO:0007669"/>
    <property type="project" value="UniProtKB-SubCell"/>
</dbReference>
<comment type="caution">
    <text evidence="7">The sequence shown here is derived from an EMBL/GenBank/DDBJ whole genome shotgun (WGS) entry which is preliminary data.</text>
</comment>
<reference evidence="7 8" key="1">
    <citation type="submission" date="2024-02" db="EMBL/GenBank/DDBJ databases">
        <title>de novo genome assembly of Solanum bulbocastanum strain 11H21.</title>
        <authorList>
            <person name="Hosaka A.J."/>
        </authorList>
    </citation>
    <scope>NUCLEOTIDE SEQUENCE [LARGE SCALE GENOMIC DNA]</scope>
    <source>
        <tissue evidence="7">Young leaves</tissue>
    </source>
</reference>
<dbReference type="InterPro" id="IPR051809">
    <property type="entry name" value="Plant_receptor-like_S/T_kinase"/>
</dbReference>